<evidence type="ECO:0000313" key="2">
    <source>
        <dbReference type="EMBL" id="GAA5055080.1"/>
    </source>
</evidence>
<feature type="region of interest" description="Disordered" evidence="1">
    <location>
        <begin position="1"/>
        <end position="56"/>
    </location>
</feature>
<evidence type="ECO:0000256" key="1">
    <source>
        <dbReference type="SAM" id="MobiDB-lite"/>
    </source>
</evidence>
<name>A0ABP9KEA9_9NOCA</name>
<sequence>MDVSQEMNGPAPRDACSSPWPTTAGVSTGIHGGHTRKPSVQVSPRTAMPDTLTDRDDADEVVEELMARYDGVLLSAAPRPGAGSFGATRRAGHAVLAARTGS</sequence>
<reference evidence="3" key="1">
    <citation type="journal article" date="2019" name="Int. J. Syst. Evol. Microbiol.">
        <title>The Global Catalogue of Microorganisms (GCM) 10K type strain sequencing project: providing services to taxonomists for standard genome sequencing and annotation.</title>
        <authorList>
            <consortium name="The Broad Institute Genomics Platform"/>
            <consortium name="The Broad Institute Genome Sequencing Center for Infectious Disease"/>
            <person name="Wu L."/>
            <person name="Ma J."/>
        </authorList>
    </citation>
    <scope>NUCLEOTIDE SEQUENCE [LARGE SCALE GENOMIC DNA]</scope>
    <source>
        <strain evidence="3">JCM 18298</strain>
    </source>
</reference>
<gene>
    <name evidence="2" type="ORF">GCM10023318_30710</name>
</gene>
<organism evidence="2 3">
    <name type="scientific">Nocardia callitridis</name>
    <dbReference type="NCBI Taxonomy" id="648753"/>
    <lineage>
        <taxon>Bacteria</taxon>
        <taxon>Bacillati</taxon>
        <taxon>Actinomycetota</taxon>
        <taxon>Actinomycetes</taxon>
        <taxon>Mycobacteriales</taxon>
        <taxon>Nocardiaceae</taxon>
        <taxon>Nocardia</taxon>
    </lineage>
</organism>
<evidence type="ECO:0000313" key="3">
    <source>
        <dbReference type="Proteomes" id="UP001500603"/>
    </source>
</evidence>
<accession>A0ABP9KEA9</accession>
<keyword evidence="3" id="KW-1185">Reference proteome</keyword>
<proteinExistence type="predicted"/>
<protein>
    <submittedName>
        <fullName evidence="2">Uncharacterized protein</fullName>
    </submittedName>
</protein>
<dbReference type="EMBL" id="BAABJM010000002">
    <property type="protein sequence ID" value="GAA5055080.1"/>
    <property type="molecule type" value="Genomic_DNA"/>
</dbReference>
<dbReference type="Proteomes" id="UP001500603">
    <property type="component" value="Unassembled WGS sequence"/>
</dbReference>
<comment type="caution">
    <text evidence="2">The sequence shown here is derived from an EMBL/GenBank/DDBJ whole genome shotgun (WGS) entry which is preliminary data.</text>
</comment>